<dbReference type="EMBL" id="JAFIQS010000002">
    <property type="protein sequence ID" value="KAG5172194.1"/>
    <property type="molecule type" value="Genomic_DNA"/>
</dbReference>
<comment type="caution">
    <text evidence="1">The sequence shown here is derived from an EMBL/GenBank/DDBJ whole genome shotgun (WGS) entry which is preliminary data.</text>
</comment>
<name>A0A8H7Y6I8_PSICU</name>
<gene>
    <name evidence="1" type="ORF">JR316_001691</name>
</gene>
<protein>
    <submittedName>
        <fullName evidence="1">Uncharacterized protein</fullName>
    </submittedName>
</protein>
<accession>A0A8H7Y6I8</accession>
<evidence type="ECO:0000313" key="1">
    <source>
        <dbReference type="EMBL" id="KAG5172194.1"/>
    </source>
</evidence>
<proteinExistence type="predicted"/>
<sequence length="232" mass="25201">MATDSRVASTGFIGVNNRSKSSKVYSLSELAKMGIRVVEWDGRTPMFVSDSCGRAVVICAGHPDDVQWDILMDLAADAIEVARNKCSVSSSNSHHRWGDFISLRCGVSYGGGQTASSNLSNSTVNKIIVEWLNSLELILWELGIAIEFPSGSSILLPSALISRSNVSIAPHERRYSFTQYTAGGLFRWVAYGGKTKAEYLASLSPEGLAQYAQEEAARWTEGLKKMPVISKG</sequence>
<organism evidence="1">
    <name type="scientific">Psilocybe cubensis</name>
    <name type="common">Psychedelic mushroom</name>
    <name type="synonym">Stropharia cubensis</name>
    <dbReference type="NCBI Taxonomy" id="181762"/>
    <lineage>
        <taxon>Eukaryota</taxon>
        <taxon>Fungi</taxon>
        <taxon>Dikarya</taxon>
        <taxon>Basidiomycota</taxon>
        <taxon>Agaricomycotina</taxon>
        <taxon>Agaricomycetes</taxon>
        <taxon>Agaricomycetidae</taxon>
        <taxon>Agaricales</taxon>
        <taxon>Agaricineae</taxon>
        <taxon>Strophariaceae</taxon>
        <taxon>Psilocybe</taxon>
    </lineage>
</organism>
<reference evidence="1" key="1">
    <citation type="submission" date="2021-02" db="EMBL/GenBank/DDBJ databases">
        <title>Psilocybe cubensis genome.</title>
        <authorList>
            <person name="Mckernan K.J."/>
            <person name="Crawford S."/>
            <person name="Trippe A."/>
            <person name="Kane L.T."/>
            <person name="Mclaughlin S."/>
        </authorList>
    </citation>
    <scope>NUCLEOTIDE SEQUENCE [LARGE SCALE GENOMIC DNA]</scope>
    <source>
        <strain evidence="1">MGC-MH-2018</strain>
    </source>
</reference>
<dbReference type="AlphaFoldDB" id="A0A8H7Y6I8"/>